<feature type="compositionally biased region" description="Basic and acidic residues" evidence="1">
    <location>
        <begin position="248"/>
        <end position="264"/>
    </location>
</feature>
<evidence type="ECO:0000259" key="2">
    <source>
        <dbReference type="Pfam" id="PF22882"/>
    </source>
</evidence>
<dbReference type="EMBL" id="JAGGLB010000007">
    <property type="protein sequence ID" value="MBP1990979.1"/>
    <property type="molecule type" value="Genomic_DNA"/>
</dbReference>
<sequence>MDTEKRKNWLTTLDVIDEVAKALEEKKPLSIVRVGDGENICLTQYKVWPIRRTLSTRWAMLSRSTNWKGVRLPNVQLRDQLIKSIKKADIVGIPYHKDTEILAKHRYLRPLTDACFKKFNINPEKVCHTFVNRHMVEHLQFWEMLKGKRVVVISRWANDFSKLLGKRYEEFDIEIVKTICIDRFQEIPKVLRAMKLVECDLVFISAGVNAVILAQKLAEKQGRIAIDFGKSAVFMVKGNRKVQPWNPKHPDKRNSRKESRRESDQDSFVDPQIDLQIDPKLKLYGASQIGTPPVDSYPDSRPDSHERLEERGEQI</sequence>
<dbReference type="InterPro" id="IPR049785">
    <property type="entry name" value="GT-D-like_firm"/>
</dbReference>
<feature type="domain" description="GT-D fold-like" evidence="2">
    <location>
        <begin position="11"/>
        <end position="233"/>
    </location>
</feature>
<gene>
    <name evidence="3" type="ORF">J2Z66_002586</name>
</gene>
<dbReference type="Pfam" id="PF22882">
    <property type="entry name" value="GT-D-like"/>
    <property type="match status" value="1"/>
</dbReference>
<proteinExistence type="predicted"/>
<name>A0ABS4ITT6_9BACL</name>
<accession>A0ABS4ITT6</accession>
<feature type="region of interest" description="Disordered" evidence="1">
    <location>
        <begin position="241"/>
        <end position="315"/>
    </location>
</feature>
<comment type="caution">
    <text evidence="3">The sequence shown here is derived from an EMBL/GenBank/DDBJ whole genome shotgun (WGS) entry which is preliminary data.</text>
</comment>
<dbReference type="Proteomes" id="UP001519287">
    <property type="component" value="Unassembled WGS sequence"/>
</dbReference>
<keyword evidence="4" id="KW-1185">Reference proteome</keyword>
<feature type="compositionally biased region" description="Basic and acidic residues" evidence="1">
    <location>
        <begin position="298"/>
        <end position="315"/>
    </location>
</feature>
<protein>
    <recommendedName>
        <fullName evidence="2">GT-D fold-like domain-containing protein</fullName>
    </recommendedName>
</protein>
<dbReference type="NCBIfam" id="NF040628">
    <property type="entry name" value="GT-D_rel"/>
    <property type="match status" value="1"/>
</dbReference>
<dbReference type="InterPro" id="IPR055171">
    <property type="entry name" value="GT-D-like"/>
</dbReference>
<evidence type="ECO:0000313" key="4">
    <source>
        <dbReference type="Proteomes" id="UP001519287"/>
    </source>
</evidence>
<organism evidence="3 4">
    <name type="scientific">Paenibacillus eucommiae</name>
    <dbReference type="NCBI Taxonomy" id="1355755"/>
    <lineage>
        <taxon>Bacteria</taxon>
        <taxon>Bacillati</taxon>
        <taxon>Bacillota</taxon>
        <taxon>Bacilli</taxon>
        <taxon>Bacillales</taxon>
        <taxon>Paenibacillaceae</taxon>
        <taxon>Paenibacillus</taxon>
    </lineage>
</organism>
<evidence type="ECO:0000313" key="3">
    <source>
        <dbReference type="EMBL" id="MBP1990979.1"/>
    </source>
</evidence>
<reference evidence="3 4" key="1">
    <citation type="submission" date="2021-03" db="EMBL/GenBank/DDBJ databases">
        <title>Genomic Encyclopedia of Type Strains, Phase IV (KMG-IV): sequencing the most valuable type-strain genomes for metagenomic binning, comparative biology and taxonomic classification.</title>
        <authorList>
            <person name="Goeker M."/>
        </authorList>
    </citation>
    <scope>NUCLEOTIDE SEQUENCE [LARGE SCALE GENOMIC DNA]</scope>
    <source>
        <strain evidence="3 4">DSM 26048</strain>
    </source>
</reference>
<evidence type="ECO:0000256" key="1">
    <source>
        <dbReference type="SAM" id="MobiDB-lite"/>
    </source>
</evidence>
<dbReference type="RefSeq" id="WP_209971733.1">
    <property type="nucleotide sequence ID" value="NZ_JAGGLB010000007.1"/>
</dbReference>